<feature type="transmembrane region" description="Helical" evidence="1">
    <location>
        <begin position="6"/>
        <end position="22"/>
    </location>
</feature>
<organism evidence="2 3">
    <name type="scientific">Flavobacterium urocaniciphilum</name>
    <dbReference type="NCBI Taxonomy" id="1299341"/>
    <lineage>
        <taxon>Bacteria</taxon>
        <taxon>Pseudomonadati</taxon>
        <taxon>Bacteroidota</taxon>
        <taxon>Flavobacteriia</taxon>
        <taxon>Flavobacteriales</taxon>
        <taxon>Flavobacteriaceae</taxon>
        <taxon>Flavobacterium</taxon>
    </lineage>
</organism>
<feature type="transmembrane region" description="Helical" evidence="1">
    <location>
        <begin position="52"/>
        <end position="74"/>
    </location>
</feature>
<dbReference type="Pfam" id="PF04020">
    <property type="entry name" value="Phage_holin_4_2"/>
    <property type="match status" value="1"/>
</dbReference>
<evidence type="ECO:0000256" key="1">
    <source>
        <dbReference type="SAM" id="Phobius"/>
    </source>
</evidence>
<dbReference type="AlphaFoldDB" id="A0A1H9CHR1"/>
<evidence type="ECO:0000313" key="2">
    <source>
        <dbReference type="EMBL" id="SEQ00557.1"/>
    </source>
</evidence>
<gene>
    <name evidence="2" type="ORF">SAMN05444005_104239</name>
</gene>
<dbReference type="InterPro" id="IPR007165">
    <property type="entry name" value="Phage_holin_4_2"/>
</dbReference>
<name>A0A1H9CHR1_9FLAO</name>
<keyword evidence="1" id="KW-0812">Transmembrane</keyword>
<dbReference type="RefSeq" id="WP_091468087.1">
    <property type="nucleotide sequence ID" value="NZ_FOEI01000004.1"/>
</dbReference>
<keyword evidence="1" id="KW-0472">Membrane</keyword>
<dbReference type="PANTHER" id="PTHR37309">
    <property type="entry name" value="SLR0284 PROTEIN"/>
    <property type="match status" value="1"/>
</dbReference>
<dbReference type="PANTHER" id="PTHR37309:SF1">
    <property type="entry name" value="SLR0284 PROTEIN"/>
    <property type="match status" value="1"/>
</dbReference>
<dbReference type="EMBL" id="FOEI01000004">
    <property type="protein sequence ID" value="SEQ00557.1"/>
    <property type="molecule type" value="Genomic_DNA"/>
</dbReference>
<evidence type="ECO:0000313" key="3">
    <source>
        <dbReference type="Proteomes" id="UP000198648"/>
    </source>
</evidence>
<feature type="transmembrane region" description="Helical" evidence="1">
    <location>
        <begin position="86"/>
        <end position="106"/>
    </location>
</feature>
<reference evidence="2 3" key="1">
    <citation type="submission" date="2016-10" db="EMBL/GenBank/DDBJ databases">
        <authorList>
            <person name="de Groot N.N."/>
        </authorList>
    </citation>
    <scope>NUCLEOTIDE SEQUENCE [LARGE SCALE GENOMIC DNA]</scope>
    <source>
        <strain evidence="2 3">DSM 27078</strain>
    </source>
</reference>
<keyword evidence="3" id="KW-1185">Reference proteome</keyword>
<feature type="transmembrane region" description="Helical" evidence="1">
    <location>
        <begin position="29"/>
        <end position="46"/>
    </location>
</feature>
<sequence>MKNYLIKLIISTILIVVLSHFLKIEITDYTAAIFMAVALSFLNTFLKPILVLFTIPVTIFTLGLFLLVINAIIVKVADYFIDGINVPTFITAIVFSILLSISQYILNKIFVDE</sequence>
<keyword evidence="1" id="KW-1133">Transmembrane helix</keyword>
<dbReference type="OrthoDB" id="6402664at2"/>
<proteinExistence type="predicted"/>
<protein>
    <submittedName>
        <fullName evidence="2">Putative membrane protein</fullName>
    </submittedName>
</protein>
<dbReference type="Proteomes" id="UP000198648">
    <property type="component" value="Unassembled WGS sequence"/>
</dbReference>
<dbReference type="STRING" id="1299341.SAMN05444005_104239"/>
<accession>A0A1H9CHR1</accession>